<keyword evidence="1" id="KW-0812">Transmembrane</keyword>
<feature type="transmembrane region" description="Helical" evidence="1">
    <location>
        <begin position="67"/>
        <end position="87"/>
    </location>
</feature>
<keyword evidence="1" id="KW-1133">Transmembrane helix</keyword>
<keyword evidence="3" id="KW-1185">Reference proteome</keyword>
<dbReference type="Proteomes" id="UP000012073">
    <property type="component" value="Unassembled WGS sequence"/>
</dbReference>
<dbReference type="KEGG" id="ccp:CHC_T00007064001"/>
<keyword evidence="1" id="KW-0472">Membrane</keyword>
<evidence type="ECO:0000256" key="1">
    <source>
        <dbReference type="SAM" id="Phobius"/>
    </source>
</evidence>
<reference evidence="3" key="1">
    <citation type="journal article" date="2013" name="Proc. Natl. Acad. Sci. U.S.A.">
        <title>Genome structure and metabolic features in the red seaweed Chondrus crispus shed light on evolution of the Archaeplastida.</title>
        <authorList>
            <person name="Collen J."/>
            <person name="Porcel B."/>
            <person name="Carre W."/>
            <person name="Ball S.G."/>
            <person name="Chaparro C."/>
            <person name="Tonon T."/>
            <person name="Barbeyron T."/>
            <person name="Michel G."/>
            <person name="Noel B."/>
            <person name="Valentin K."/>
            <person name="Elias M."/>
            <person name="Artiguenave F."/>
            <person name="Arun A."/>
            <person name="Aury J.M."/>
            <person name="Barbosa-Neto J.F."/>
            <person name="Bothwell J.H."/>
            <person name="Bouget F.Y."/>
            <person name="Brillet L."/>
            <person name="Cabello-Hurtado F."/>
            <person name="Capella-Gutierrez S."/>
            <person name="Charrier B."/>
            <person name="Cladiere L."/>
            <person name="Cock J.M."/>
            <person name="Coelho S.M."/>
            <person name="Colleoni C."/>
            <person name="Czjzek M."/>
            <person name="Da Silva C."/>
            <person name="Delage L."/>
            <person name="Denoeud F."/>
            <person name="Deschamps P."/>
            <person name="Dittami S.M."/>
            <person name="Gabaldon T."/>
            <person name="Gachon C.M."/>
            <person name="Groisillier A."/>
            <person name="Herve C."/>
            <person name="Jabbari K."/>
            <person name="Katinka M."/>
            <person name="Kloareg B."/>
            <person name="Kowalczyk N."/>
            <person name="Labadie K."/>
            <person name="Leblanc C."/>
            <person name="Lopez P.J."/>
            <person name="McLachlan D.H."/>
            <person name="Meslet-Cladiere L."/>
            <person name="Moustafa A."/>
            <person name="Nehr Z."/>
            <person name="Nyvall Collen P."/>
            <person name="Panaud O."/>
            <person name="Partensky F."/>
            <person name="Poulain J."/>
            <person name="Rensing S.A."/>
            <person name="Rousvoal S."/>
            <person name="Samson G."/>
            <person name="Symeonidi A."/>
            <person name="Weissenbach J."/>
            <person name="Zambounis A."/>
            <person name="Wincker P."/>
            <person name="Boyen C."/>
        </authorList>
    </citation>
    <scope>NUCLEOTIDE SEQUENCE [LARGE SCALE GENOMIC DNA]</scope>
    <source>
        <strain evidence="3">cv. Stackhouse</strain>
    </source>
</reference>
<organism evidence="2 3">
    <name type="scientific">Chondrus crispus</name>
    <name type="common">Carrageen Irish moss</name>
    <name type="synonym">Polymorpha crispa</name>
    <dbReference type="NCBI Taxonomy" id="2769"/>
    <lineage>
        <taxon>Eukaryota</taxon>
        <taxon>Rhodophyta</taxon>
        <taxon>Florideophyceae</taxon>
        <taxon>Rhodymeniophycidae</taxon>
        <taxon>Gigartinales</taxon>
        <taxon>Gigartinaceae</taxon>
        <taxon>Chondrus</taxon>
    </lineage>
</organism>
<evidence type="ECO:0000313" key="3">
    <source>
        <dbReference type="Proteomes" id="UP000012073"/>
    </source>
</evidence>
<dbReference type="OrthoDB" id="3757at2759"/>
<dbReference type="PhylomeDB" id="R7QQ15"/>
<dbReference type="EMBL" id="HG002141">
    <property type="protein sequence ID" value="CDF40209.1"/>
    <property type="molecule type" value="Genomic_DNA"/>
</dbReference>
<accession>R7QQ15</accession>
<feature type="transmembrane region" description="Helical" evidence="1">
    <location>
        <begin position="41"/>
        <end position="60"/>
    </location>
</feature>
<dbReference type="AlphaFoldDB" id="R7QQ15"/>
<gene>
    <name evidence="2" type="ORF">CHC_T00007064001</name>
</gene>
<dbReference type="GeneID" id="17318217"/>
<proteinExistence type="predicted"/>
<dbReference type="RefSeq" id="XP_005710503.1">
    <property type="nucleotide sequence ID" value="XM_005710446.1"/>
</dbReference>
<feature type="transmembrane region" description="Helical" evidence="1">
    <location>
        <begin position="129"/>
        <end position="149"/>
    </location>
</feature>
<dbReference type="Gramene" id="CDF40209">
    <property type="protein sequence ID" value="CDF40209"/>
    <property type="gene ID" value="CHC_T00007064001"/>
</dbReference>
<evidence type="ECO:0000313" key="2">
    <source>
        <dbReference type="EMBL" id="CDF40209.1"/>
    </source>
</evidence>
<sequence length="163" mass="17981">MPEPGGRAHTLESSASMCWTLLFLAYSSSTFVNEFGHGWQAAWTVLLVLVPVCLAGAANIMDARRRAVPILAIYIAYILIPSLLQLTKPDDHSSLRSEMADLITVLCIWLPLEFKLLSSDISPTGKVTAWGLFTAALTVVKCFTILRPFQSWPTLVTWATLSR</sequence>
<protein>
    <submittedName>
        <fullName evidence="2">Uncharacterized protein</fullName>
    </submittedName>
</protein>
<name>R7QQ15_CHOCR</name>